<keyword evidence="1" id="KW-0539">Nucleus</keyword>
<comment type="similarity">
    <text evidence="1">Belongs to the MOS2 family.</text>
</comment>
<feature type="non-terminal residue" evidence="2">
    <location>
        <position position="1"/>
    </location>
</feature>
<keyword evidence="1" id="KW-0507">mRNA processing</keyword>
<gene>
    <name evidence="2" type="primary">Gpkow_0</name>
    <name evidence="2" type="ORF">DRYBRU_R14666</name>
</gene>
<dbReference type="PANTHER" id="PTHR15818:SF2">
    <property type="entry name" value="G-PATCH DOMAIN AND KOW MOTIFS-CONTAINING PROTEIN"/>
    <property type="match status" value="1"/>
</dbReference>
<keyword evidence="1" id="KW-0508">mRNA splicing</keyword>
<comment type="subcellular location">
    <subcellularLocation>
        <location evidence="1">Nucleus</location>
    </subcellularLocation>
</comment>
<accession>A0A7L3KAZ5</accession>
<dbReference type="GO" id="GO:0005681">
    <property type="term" value="C:spliceosomal complex"/>
    <property type="evidence" value="ECO:0007669"/>
    <property type="project" value="TreeGrafter"/>
</dbReference>
<evidence type="ECO:0000256" key="1">
    <source>
        <dbReference type="RuleBase" id="RU369096"/>
    </source>
</evidence>
<dbReference type="PANTHER" id="PTHR15818">
    <property type="entry name" value="G PATCH AND KOW-CONTAINING"/>
    <property type="match status" value="1"/>
</dbReference>
<organism evidence="2 3">
    <name type="scientific">Drymodes brunneopygia</name>
    <dbReference type="NCBI Taxonomy" id="626378"/>
    <lineage>
        <taxon>Eukaryota</taxon>
        <taxon>Metazoa</taxon>
        <taxon>Chordata</taxon>
        <taxon>Craniata</taxon>
        <taxon>Vertebrata</taxon>
        <taxon>Euteleostomi</taxon>
        <taxon>Archelosauria</taxon>
        <taxon>Archosauria</taxon>
        <taxon>Dinosauria</taxon>
        <taxon>Saurischia</taxon>
        <taxon>Theropoda</taxon>
        <taxon>Coelurosauria</taxon>
        <taxon>Aves</taxon>
        <taxon>Neognathae</taxon>
        <taxon>Neoaves</taxon>
        <taxon>Telluraves</taxon>
        <taxon>Australaves</taxon>
        <taxon>Passeriformes</taxon>
        <taxon>Petroicidae</taxon>
        <taxon>Drymodes</taxon>
    </lineage>
</organism>
<dbReference type="Proteomes" id="UP000525319">
    <property type="component" value="Unassembled WGS sequence"/>
</dbReference>
<protein>
    <recommendedName>
        <fullName evidence="1">G-patch domain and KOW motifs-containing protein</fullName>
    </recommendedName>
</protein>
<feature type="non-terminal residue" evidence="2">
    <location>
        <position position="82"/>
    </location>
</feature>
<reference evidence="2 3" key="1">
    <citation type="submission" date="2019-09" db="EMBL/GenBank/DDBJ databases">
        <title>Bird 10,000 Genomes (B10K) Project - Family phase.</title>
        <authorList>
            <person name="Zhang G."/>
        </authorList>
    </citation>
    <scope>NUCLEOTIDE SEQUENCE [LARGE SCALE GENOMIC DNA]</scope>
    <source>
        <strain evidence="2">B10K-DU-030-03</strain>
    </source>
</reference>
<name>A0A7L3KAZ5_9PASS</name>
<dbReference type="OrthoDB" id="5577072at2759"/>
<comment type="caution">
    <text evidence="2">The sequence shown here is derived from an EMBL/GenBank/DDBJ whole genome shotgun (WGS) entry which is preliminary data.</text>
</comment>
<dbReference type="InterPro" id="IPR045166">
    <property type="entry name" value="Spp2-like"/>
</dbReference>
<keyword evidence="3" id="KW-1185">Reference proteome</keyword>
<evidence type="ECO:0000313" key="3">
    <source>
        <dbReference type="Proteomes" id="UP000525319"/>
    </source>
</evidence>
<comment type="function">
    <text evidence="1">RNA-binding protein involved in pre-mRNA splicing.</text>
</comment>
<evidence type="ECO:0000313" key="2">
    <source>
        <dbReference type="EMBL" id="NXU38757.1"/>
    </source>
</evidence>
<proteinExistence type="inferred from homology"/>
<sequence>RVPDGRLVEGLLEAPLDRVVPRGSSERVLVVPGERAGKVGRVLEREPERGRALVQLGRDPQVLPLPCGSICHYLGGCREGLR</sequence>
<dbReference type="EMBL" id="VZTZ01021311">
    <property type="protein sequence ID" value="NXU38757.1"/>
    <property type="molecule type" value="Genomic_DNA"/>
</dbReference>
<dbReference type="GO" id="GO:0000398">
    <property type="term" value="P:mRNA splicing, via spliceosome"/>
    <property type="evidence" value="ECO:0007669"/>
    <property type="project" value="UniProtKB-UniRule"/>
</dbReference>
<dbReference type="AlphaFoldDB" id="A0A7L3KAZ5"/>